<dbReference type="SUPFAM" id="SSF47413">
    <property type="entry name" value="lambda repressor-like DNA-binding domains"/>
    <property type="match status" value="1"/>
</dbReference>
<evidence type="ECO:0000259" key="1">
    <source>
        <dbReference type="PROSITE" id="PS50943"/>
    </source>
</evidence>
<reference evidence="2 3" key="1">
    <citation type="submission" date="2021-03" db="EMBL/GenBank/DDBJ databases">
        <title>Sequencing the genomes of 1000 actinobacteria strains.</title>
        <authorList>
            <person name="Klenk H.-P."/>
        </authorList>
    </citation>
    <scope>NUCLEOTIDE SEQUENCE [LARGE SCALE GENOMIC DNA]</scope>
    <source>
        <strain evidence="2 3">DSM 46670</strain>
    </source>
</reference>
<protein>
    <submittedName>
        <fullName evidence="2">Transcriptional regulator with XRE-family HTH domain</fullName>
    </submittedName>
</protein>
<gene>
    <name evidence="2" type="ORF">JOF56_000562</name>
</gene>
<dbReference type="InterPro" id="IPR010982">
    <property type="entry name" value="Lambda_DNA-bd_dom_sf"/>
</dbReference>
<feature type="domain" description="HTH cro/C1-type" evidence="1">
    <location>
        <begin position="17"/>
        <end position="50"/>
    </location>
</feature>
<evidence type="ECO:0000313" key="2">
    <source>
        <dbReference type="EMBL" id="MBP2320177.1"/>
    </source>
</evidence>
<keyword evidence="3" id="KW-1185">Reference proteome</keyword>
<dbReference type="SMART" id="SM00530">
    <property type="entry name" value="HTH_XRE"/>
    <property type="match status" value="1"/>
</dbReference>
<dbReference type="EMBL" id="JAGINW010000001">
    <property type="protein sequence ID" value="MBP2320177.1"/>
    <property type="molecule type" value="Genomic_DNA"/>
</dbReference>
<sequence length="293" mass="32681">MSVYGSTAMSRELGHEMRRRREATGLTLAELSHTLGWSVSRMSRIENGTAPVTDVELTHFLAHAGLSLAETLELVRFRNDSGHGYWLNSHGIGLEDSLSSLAFHESTAIATTTYQPIVVPGLLQTEDYARAMISRETWRNPDNIENCVRARMDRQLVLNRARHVFYVHEQALRVQVRSAEVMHEQLLKLVLLAESKRTKIRVVPLCAGERSVFGGSFTLQDYDGGRPLLCLHNHATSLFFEEPDYVDPFFLLIPSIARVALDARQSQELLTSIASGYERSVAPHAGVRKAAGG</sequence>
<proteinExistence type="predicted"/>
<organism evidence="2 3">
    <name type="scientific">Kibdelosporangium banguiense</name>
    <dbReference type="NCBI Taxonomy" id="1365924"/>
    <lineage>
        <taxon>Bacteria</taxon>
        <taxon>Bacillati</taxon>
        <taxon>Actinomycetota</taxon>
        <taxon>Actinomycetes</taxon>
        <taxon>Pseudonocardiales</taxon>
        <taxon>Pseudonocardiaceae</taxon>
        <taxon>Kibdelosporangium</taxon>
    </lineage>
</organism>
<dbReference type="Proteomes" id="UP001519332">
    <property type="component" value="Unassembled WGS sequence"/>
</dbReference>
<dbReference type="CDD" id="cd00093">
    <property type="entry name" value="HTH_XRE"/>
    <property type="match status" value="1"/>
</dbReference>
<dbReference type="RefSeq" id="WP_209634067.1">
    <property type="nucleotide sequence ID" value="NZ_JAGINW010000001.1"/>
</dbReference>
<dbReference type="InterPro" id="IPR001387">
    <property type="entry name" value="Cro/C1-type_HTH"/>
</dbReference>
<dbReference type="Pfam" id="PF13560">
    <property type="entry name" value="HTH_31"/>
    <property type="match status" value="1"/>
</dbReference>
<dbReference type="PROSITE" id="PS50943">
    <property type="entry name" value="HTH_CROC1"/>
    <property type="match status" value="1"/>
</dbReference>
<comment type="caution">
    <text evidence="2">The sequence shown here is derived from an EMBL/GenBank/DDBJ whole genome shotgun (WGS) entry which is preliminary data.</text>
</comment>
<dbReference type="Gene3D" id="1.10.260.40">
    <property type="entry name" value="lambda repressor-like DNA-binding domains"/>
    <property type="match status" value="1"/>
</dbReference>
<accession>A0ABS4T6Y3</accession>
<dbReference type="Pfam" id="PF19054">
    <property type="entry name" value="DUF5753"/>
    <property type="match status" value="1"/>
</dbReference>
<evidence type="ECO:0000313" key="3">
    <source>
        <dbReference type="Proteomes" id="UP001519332"/>
    </source>
</evidence>
<name>A0ABS4T6Y3_9PSEU</name>
<dbReference type="InterPro" id="IPR043917">
    <property type="entry name" value="DUF5753"/>
</dbReference>